<evidence type="ECO:0000256" key="8">
    <source>
        <dbReference type="ARBA" id="ARBA00023136"/>
    </source>
</evidence>
<dbReference type="GO" id="GO:0006814">
    <property type="term" value="P:sodium ion transport"/>
    <property type="evidence" value="ECO:0007669"/>
    <property type="project" value="UniProtKB-KW"/>
</dbReference>
<keyword evidence="4 11" id="KW-0812">Transmembrane</keyword>
<dbReference type="AlphaFoldDB" id="A0A2S6H3N7"/>
<dbReference type="InterPro" id="IPR045016">
    <property type="entry name" value="NhaD-like"/>
</dbReference>
<evidence type="ECO:0000256" key="1">
    <source>
        <dbReference type="ARBA" id="ARBA00004141"/>
    </source>
</evidence>
<accession>A0A2S6H3N7</accession>
<gene>
    <name evidence="14" type="ORF">B0F88_105220</name>
</gene>
<keyword evidence="8 11" id="KW-0472">Membrane</keyword>
<dbReference type="RefSeq" id="WP_104423479.1">
    <property type="nucleotide sequence ID" value="NZ_PTIY01000005.1"/>
</dbReference>
<feature type="transmembrane region" description="Helical" evidence="11">
    <location>
        <begin position="322"/>
        <end position="341"/>
    </location>
</feature>
<reference evidence="14 15" key="1">
    <citation type="submission" date="2018-02" db="EMBL/GenBank/DDBJ databases">
        <title>Subsurface microbial communities from deep shales in Ohio and West Virginia, USA.</title>
        <authorList>
            <person name="Wrighton K."/>
        </authorList>
    </citation>
    <scope>NUCLEOTIDE SEQUENCE [LARGE SCALE GENOMIC DNA]</scope>
    <source>
        <strain evidence="14 15">OWC-G53F</strain>
    </source>
</reference>
<comment type="similarity">
    <text evidence="10">Belongs to the NhaD Na(+)/H(+) (TC 2.A.62) antiporter family.</text>
</comment>
<dbReference type="PANTHER" id="PTHR43269:SF2">
    <property type="entry name" value="SODIUM_PROTON ANTIPORTER 1-RELATED"/>
    <property type="match status" value="1"/>
</dbReference>
<keyword evidence="3" id="KW-0050">Antiport</keyword>
<dbReference type="PANTHER" id="PTHR43269">
    <property type="entry name" value="SODIUM/PROTON ANTIPORTER 1-RELATED"/>
    <property type="match status" value="1"/>
</dbReference>
<evidence type="ECO:0000256" key="4">
    <source>
        <dbReference type="ARBA" id="ARBA00022692"/>
    </source>
</evidence>
<keyword evidence="6" id="KW-0915">Sodium</keyword>
<evidence type="ECO:0000256" key="12">
    <source>
        <dbReference type="SAM" id="SignalP"/>
    </source>
</evidence>
<evidence type="ECO:0000256" key="10">
    <source>
        <dbReference type="ARBA" id="ARBA00025753"/>
    </source>
</evidence>
<feature type="chain" id="PRO_5015664385" evidence="12">
    <location>
        <begin position="19"/>
        <end position="452"/>
    </location>
</feature>
<dbReference type="Pfam" id="PF03600">
    <property type="entry name" value="CitMHS"/>
    <property type="match status" value="1"/>
</dbReference>
<feature type="transmembrane region" description="Helical" evidence="11">
    <location>
        <begin position="281"/>
        <end position="302"/>
    </location>
</feature>
<dbReference type="GO" id="GO:0015297">
    <property type="term" value="F:antiporter activity"/>
    <property type="evidence" value="ECO:0007669"/>
    <property type="project" value="UniProtKB-KW"/>
</dbReference>
<evidence type="ECO:0000313" key="15">
    <source>
        <dbReference type="Proteomes" id="UP000238071"/>
    </source>
</evidence>
<evidence type="ECO:0000256" key="3">
    <source>
        <dbReference type="ARBA" id="ARBA00022449"/>
    </source>
</evidence>
<evidence type="ECO:0000259" key="13">
    <source>
        <dbReference type="Pfam" id="PF03600"/>
    </source>
</evidence>
<evidence type="ECO:0000256" key="11">
    <source>
        <dbReference type="SAM" id="Phobius"/>
    </source>
</evidence>
<feature type="signal peptide" evidence="12">
    <location>
        <begin position="1"/>
        <end position="18"/>
    </location>
</feature>
<evidence type="ECO:0000256" key="6">
    <source>
        <dbReference type="ARBA" id="ARBA00023053"/>
    </source>
</evidence>
<sequence>MYRLSIILLSLVAVPAHASELAPTLGQTGSIIGIICLAMFVISYGFVMTEEFTGLRKSKPVIMASGFIWILAAYLAIQNGYGREEIRGRLMHDLMNYAELLLFLLVSMTYTNAMTERNVFEVLRSWLSKKHFSYRQLFWITGVIAFFLSSFANNMTTALLVGAVVMAFADKNAKSFVNLSFINIVVAANAGGAFSPFGDITTLMVWQSGHVAFVEFFRLFVPALLNFAVPALCMQFFVPNSLPPAKKQEEKVLLKTGAKRITAFFILTIVFAILGEHYLFIPPFMGMMVGLSFLMMLSYHFSVSNAFEGHYDIFNCVRDSEWDTLLFFFGVVFAVGGLQFIGYLDLMSHTLYIDMGPTKANVTLGILSSVIDNIPVMFSVLSMHPEMNVAQWQLITLTTGVGGSLLSVGSAAGVALMGQGKGFYTFMGHLKWMPVILLGYIVSIYVHFILNG</sequence>
<feature type="transmembrane region" description="Helical" evidence="11">
    <location>
        <begin position="216"/>
        <end position="237"/>
    </location>
</feature>
<keyword evidence="2" id="KW-0813">Transport</keyword>
<evidence type="ECO:0000256" key="5">
    <source>
        <dbReference type="ARBA" id="ARBA00022989"/>
    </source>
</evidence>
<comment type="caution">
    <text evidence="14">The sequence shown here is derived from an EMBL/GenBank/DDBJ whole genome shotgun (WGS) entry which is preliminary data.</text>
</comment>
<feature type="domain" description="Citrate transporter-like" evidence="13">
    <location>
        <begin position="63"/>
        <end position="400"/>
    </location>
</feature>
<dbReference type="Proteomes" id="UP000238071">
    <property type="component" value="Unassembled WGS sequence"/>
</dbReference>
<proteinExistence type="inferred from homology"/>
<feature type="transmembrane region" description="Helical" evidence="11">
    <location>
        <begin position="394"/>
        <end position="418"/>
    </location>
</feature>
<keyword evidence="5 11" id="KW-1133">Transmembrane helix</keyword>
<evidence type="ECO:0000256" key="7">
    <source>
        <dbReference type="ARBA" id="ARBA00023065"/>
    </source>
</evidence>
<dbReference type="GO" id="GO:0016020">
    <property type="term" value="C:membrane"/>
    <property type="evidence" value="ECO:0007669"/>
    <property type="project" value="UniProtKB-SubCell"/>
</dbReference>
<keyword evidence="15" id="KW-1185">Reference proteome</keyword>
<evidence type="ECO:0000256" key="9">
    <source>
        <dbReference type="ARBA" id="ARBA00023201"/>
    </source>
</evidence>
<feature type="transmembrane region" description="Helical" evidence="11">
    <location>
        <begin position="257"/>
        <end position="274"/>
    </location>
</feature>
<feature type="transmembrane region" description="Helical" evidence="11">
    <location>
        <begin position="136"/>
        <end position="169"/>
    </location>
</feature>
<feature type="transmembrane region" description="Helical" evidence="11">
    <location>
        <begin position="362"/>
        <end position="382"/>
    </location>
</feature>
<keyword evidence="12" id="KW-0732">Signal</keyword>
<evidence type="ECO:0000313" key="14">
    <source>
        <dbReference type="EMBL" id="PPK72108.1"/>
    </source>
</evidence>
<feature type="transmembrane region" description="Helical" evidence="11">
    <location>
        <begin position="175"/>
        <end position="195"/>
    </location>
</feature>
<evidence type="ECO:0000256" key="2">
    <source>
        <dbReference type="ARBA" id="ARBA00022448"/>
    </source>
</evidence>
<feature type="transmembrane region" description="Helical" evidence="11">
    <location>
        <begin position="60"/>
        <end position="77"/>
    </location>
</feature>
<organism evidence="14 15">
    <name type="scientific">Methylobacter tundripaludum</name>
    <dbReference type="NCBI Taxonomy" id="173365"/>
    <lineage>
        <taxon>Bacteria</taxon>
        <taxon>Pseudomonadati</taxon>
        <taxon>Pseudomonadota</taxon>
        <taxon>Gammaproteobacteria</taxon>
        <taxon>Methylococcales</taxon>
        <taxon>Methylococcaceae</taxon>
        <taxon>Methylobacter</taxon>
    </lineage>
</organism>
<dbReference type="NCBIfam" id="NF038006">
    <property type="entry name" value="NhaD_1"/>
    <property type="match status" value="2"/>
</dbReference>
<name>A0A2S6H3N7_9GAMM</name>
<dbReference type="InterPro" id="IPR004680">
    <property type="entry name" value="Cit_transptr-like_dom"/>
</dbReference>
<dbReference type="OrthoDB" id="9772058at2"/>
<keyword evidence="7" id="KW-0406">Ion transport</keyword>
<comment type="subcellular location">
    <subcellularLocation>
        <location evidence="1">Membrane</location>
        <topology evidence="1">Multi-pass membrane protein</topology>
    </subcellularLocation>
</comment>
<protein>
    <submittedName>
        <fullName evidence="14">Sodium/proton antiporter (NhaD family)</fullName>
    </submittedName>
</protein>
<keyword evidence="9" id="KW-0739">Sodium transport</keyword>
<feature type="transmembrane region" description="Helical" evidence="11">
    <location>
        <begin position="28"/>
        <end position="48"/>
    </location>
</feature>
<feature type="transmembrane region" description="Helical" evidence="11">
    <location>
        <begin position="430"/>
        <end position="450"/>
    </location>
</feature>
<dbReference type="EMBL" id="PTIY01000005">
    <property type="protein sequence ID" value="PPK72108.1"/>
    <property type="molecule type" value="Genomic_DNA"/>
</dbReference>